<dbReference type="PANTHER" id="PTHR43563:SF1">
    <property type="entry name" value="AMINE OXIDASE [FLAVIN-CONTAINING] B"/>
    <property type="match status" value="1"/>
</dbReference>
<feature type="binding site" evidence="4">
    <location>
        <position position="345"/>
    </location>
    <ligand>
        <name>substrate</name>
    </ligand>
</feature>
<dbReference type="InterPro" id="IPR036188">
    <property type="entry name" value="FAD/NAD-bd_sf"/>
</dbReference>
<dbReference type="EMBL" id="QZWZ01000004">
    <property type="protein sequence ID" value="RJT40901.1"/>
    <property type="molecule type" value="Genomic_DNA"/>
</dbReference>
<dbReference type="GO" id="GO:0016491">
    <property type="term" value="F:oxidoreductase activity"/>
    <property type="evidence" value="ECO:0007669"/>
    <property type="project" value="UniProtKB-KW"/>
</dbReference>
<dbReference type="InterPro" id="IPR050703">
    <property type="entry name" value="Flavin_MAO"/>
</dbReference>
<evidence type="ECO:0000256" key="2">
    <source>
        <dbReference type="ARBA" id="ARBA00005995"/>
    </source>
</evidence>
<evidence type="ECO:0000313" key="7">
    <source>
        <dbReference type="EMBL" id="RJT40901.1"/>
    </source>
</evidence>
<dbReference type="Proteomes" id="UP000272706">
    <property type="component" value="Unassembled WGS sequence"/>
</dbReference>
<dbReference type="Pfam" id="PF01593">
    <property type="entry name" value="Amino_oxidase"/>
    <property type="match status" value="1"/>
</dbReference>
<evidence type="ECO:0000256" key="3">
    <source>
        <dbReference type="ARBA" id="ARBA00023002"/>
    </source>
</evidence>
<evidence type="ECO:0000256" key="1">
    <source>
        <dbReference type="ARBA" id="ARBA00001974"/>
    </source>
</evidence>
<gene>
    <name evidence="7" type="ORF">D3227_07140</name>
</gene>
<feature type="binding site" evidence="4">
    <location>
        <begin position="67"/>
        <end position="68"/>
    </location>
    <ligand>
        <name>FAD</name>
        <dbReference type="ChEBI" id="CHEBI:57692"/>
    </ligand>
</feature>
<protein>
    <submittedName>
        <fullName evidence="7">Flavin monoamine oxidase family protein</fullName>
    </submittedName>
</protein>
<feature type="binding site" evidence="4">
    <location>
        <position position="241"/>
    </location>
    <ligand>
        <name>substrate</name>
    </ligand>
</feature>
<feature type="binding site" evidence="4">
    <location>
        <position position="428"/>
    </location>
    <ligand>
        <name>FAD</name>
        <dbReference type="ChEBI" id="CHEBI:57692"/>
    </ligand>
</feature>
<evidence type="ECO:0000256" key="4">
    <source>
        <dbReference type="PIRSR" id="PIRSR601613-1"/>
    </source>
</evidence>
<organism evidence="7 8">
    <name type="scientific">Mesorhizobium waimense</name>
    <dbReference type="NCBI Taxonomy" id="1300307"/>
    <lineage>
        <taxon>Bacteria</taxon>
        <taxon>Pseudomonadati</taxon>
        <taxon>Pseudomonadota</taxon>
        <taxon>Alphaproteobacteria</taxon>
        <taxon>Hyphomicrobiales</taxon>
        <taxon>Phyllobacteriaceae</taxon>
        <taxon>Mesorhizobium</taxon>
    </lineage>
</organism>
<feature type="binding site" evidence="4">
    <location>
        <position position="48"/>
    </location>
    <ligand>
        <name>FAD</name>
        <dbReference type="ChEBI" id="CHEBI:57692"/>
    </ligand>
</feature>
<dbReference type="Gene3D" id="3.50.50.60">
    <property type="entry name" value="FAD/NAD(P)-binding domain"/>
    <property type="match status" value="1"/>
</dbReference>
<dbReference type="SUPFAM" id="SSF51905">
    <property type="entry name" value="FAD/NAD(P)-binding domain"/>
    <property type="match status" value="1"/>
</dbReference>
<dbReference type="PRINTS" id="PR00757">
    <property type="entry name" value="AMINEOXDASEF"/>
</dbReference>
<evidence type="ECO:0000256" key="5">
    <source>
        <dbReference type="SAM" id="MobiDB-lite"/>
    </source>
</evidence>
<keyword evidence="8" id="KW-1185">Reference proteome</keyword>
<feature type="region of interest" description="Disordered" evidence="5">
    <location>
        <begin position="1"/>
        <end position="24"/>
    </location>
</feature>
<feature type="compositionally biased region" description="Low complexity" evidence="5">
    <location>
        <begin position="1"/>
        <end position="18"/>
    </location>
</feature>
<reference evidence="7 8" key="1">
    <citation type="submission" date="2018-09" db="EMBL/GenBank/DDBJ databases">
        <title>Mesorhizobium carmichaelinearum sp. nov. isolated from Carmichaelinea spp. root nodules in New Zealand.</title>
        <authorList>
            <person name="De Meyer S.E."/>
        </authorList>
    </citation>
    <scope>NUCLEOTIDE SEQUENCE [LARGE SCALE GENOMIC DNA]</scope>
    <source>
        <strain evidence="7 8">ICMP19557</strain>
    </source>
</reference>
<comment type="caution">
    <text evidence="7">The sequence shown here is derived from an EMBL/GenBank/DDBJ whole genome shotgun (WGS) entry which is preliminary data.</text>
</comment>
<dbReference type="AlphaFoldDB" id="A0A3A5L9M5"/>
<keyword evidence="3" id="KW-0560">Oxidoreductase</keyword>
<evidence type="ECO:0000259" key="6">
    <source>
        <dbReference type="Pfam" id="PF01593"/>
    </source>
</evidence>
<dbReference type="InterPro" id="IPR001613">
    <property type="entry name" value="Flavin_amine_oxidase"/>
</dbReference>
<sequence length="466" mass="50061">MPRQDAVPAAGGAGAQAAHGRRVREDQGRLLNKEIEKTGVVIVGAGFTGLSAAHELQKAGIDFVLLEARDRVGGRVESSLNGLGDLIDSGGQFLCEDMPELMALIEARGKTLVETYVEGDFIARPSMSPQAAERTYFAAMAIRERMNAIAPDNASIAGLTVAAWLDRQNDTGEGKAAFRSMIEGLWCLALEKVPLWHLINNDRRITNEVPELQYFLRETMQSLADDLAGDLGDRLRLSEPVTQIEHGPKGVLVISASGAIEARQVLVALPPVMAAKLDFAPSLPVSLKRALGVWKSGAVIKILVRYATPFWRDRGLSGMVMWRDRPGLFACDSSKDAVHAALVVFVGGPLALRWREFSDATLRAEVTARLEEALGPDAADILDFSQRDWTHDRWSGGAYSDLIVDVTATDAERTILAGAPPVHFASSEVSPSFPGYVEGAIVAGRIAAKKITAELQSAIATKASGS</sequence>
<dbReference type="OrthoDB" id="337830at2"/>
<dbReference type="SUPFAM" id="SSF54373">
    <property type="entry name" value="FAD-linked reductases, C-terminal domain"/>
    <property type="match status" value="1"/>
</dbReference>
<accession>A0A3A5L9M5</accession>
<dbReference type="PANTHER" id="PTHR43563">
    <property type="entry name" value="AMINE OXIDASE"/>
    <property type="match status" value="1"/>
</dbReference>
<dbReference type="InterPro" id="IPR002937">
    <property type="entry name" value="Amino_oxidase"/>
</dbReference>
<proteinExistence type="inferred from homology"/>
<evidence type="ECO:0000313" key="8">
    <source>
        <dbReference type="Proteomes" id="UP000272706"/>
    </source>
</evidence>
<comment type="cofactor">
    <cofactor evidence="1">
        <name>FAD</name>
        <dbReference type="ChEBI" id="CHEBI:57692"/>
    </cofactor>
</comment>
<comment type="similarity">
    <text evidence="2">Belongs to the flavin monoamine oxidase family.</text>
</comment>
<feature type="domain" description="Amine oxidase" evidence="6">
    <location>
        <begin position="47"/>
        <end position="451"/>
    </location>
</feature>
<name>A0A3A5L9M5_9HYPH</name>